<dbReference type="Pfam" id="PF05157">
    <property type="entry name" value="MshEN"/>
    <property type="match status" value="1"/>
</dbReference>
<dbReference type="GO" id="GO:0005524">
    <property type="term" value="F:ATP binding"/>
    <property type="evidence" value="ECO:0007669"/>
    <property type="project" value="UniProtKB-KW"/>
</dbReference>
<dbReference type="Proteomes" id="UP000034727">
    <property type="component" value="Unassembled WGS sequence"/>
</dbReference>
<evidence type="ECO:0000313" key="6">
    <source>
        <dbReference type="Proteomes" id="UP000034727"/>
    </source>
</evidence>
<dbReference type="GO" id="GO:0005886">
    <property type="term" value="C:plasma membrane"/>
    <property type="evidence" value="ECO:0007669"/>
    <property type="project" value="TreeGrafter"/>
</dbReference>
<evidence type="ECO:0000256" key="2">
    <source>
        <dbReference type="ARBA" id="ARBA00022741"/>
    </source>
</evidence>
<dbReference type="GO" id="GO:0016887">
    <property type="term" value="F:ATP hydrolysis activity"/>
    <property type="evidence" value="ECO:0007669"/>
    <property type="project" value="TreeGrafter"/>
</dbReference>
<dbReference type="PATRIC" id="fig|1618663.3.peg.389"/>
<dbReference type="PANTHER" id="PTHR30258">
    <property type="entry name" value="TYPE II SECRETION SYSTEM PROTEIN GSPE-RELATED"/>
    <property type="match status" value="1"/>
</dbReference>
<evidence type="ECO:0000256" key="1">
    <source>
        <dbReference type="ARBA" id="ARBA00006611"/>
    </source>
</evidence>
<dbReference type="InterPro" id="IPR027417">
    <property type="entry name" value="P-loop_NTPase"/>
</dbReference>
<comment type="similarity">
    <text evidence="1">Belongs to the GSP E family.</text>
</comment>
<keyword evidence="3" id="KW-0067">ATP-binding</keyword>
<organism evidence="5 6">
    <name type="scientific">Candidatus Jorgensenbacteria bacterium GW2011_GWA2_45_9</name>
    <dbReference type="NCBI Taxonomy" id="1618663"/>
    <lineage>
        <taxon>Bacteria</taxon>
        <taxon>Candidatus Joergenseniibacteriota</taxon>
    </lineage>
</organism>
<dbReference type="CDD" id="cd01129">
    <property type="entry name" value="PulE-GspE-like"/>
    <property type="match status" value="1"/>
</dbReference>
<reference evidence="5 6" key="1">
    <citation type="journal article" date="2015" name="Nature">
        <title>rRNA introns, odd ribosomes, and small enigmatic genomes across a large radiation of phyla.</title>
        <authorList>
            <person name="Brown C.T."/>
            <person name="Hug L.A."/>
            <person name="Thomas B.C."/>
            <person name="Sharon I."/>
            <person name="Castelle C.J."/>
            <person name="Singh A."/>
            <person name="Wilkins M.J."/>
            <person name="Williams K.H."/>
            <person name="Banfield J.F."/>
        </authorList>
    </citation>
    <scope>NUCLEOTIDE SEQUENCE [LARGE SCALE GENOMIC DNA]</scope>
</reference>
<evidence type="ECO:0000256" key="3">
    <source>
        <dbReference type="ARBA" id="ARBA00022840"/>
    </source>
</evidence>
<dbReference type="InterPro" id="IPR001482">
    <property type="entry name" value="T2SS/T4SS_dom"/>
</dbReference>
<evidence type="ECO:0000259" key="4">
    <source>
        <dbReference type="SMART" id="SM00382"/>
    </source>
</evidence>
<keyword evidence="2" id="KW-0547">Nucleotide-binding</keyword>
<gene>
    <name evidence="5" type="ORF">UX22_C0013G0003</name>
</gene>
<dbReference type="InterPro" id="IPR037257">
    <property type="entry name" value="T2SS_E_N_sf"/>
</dbReference>
<dbReference type="InterPro" id="IPR007831">
    <property type="entry name" value="T2SS_GspE_N"/>
</dbReference>
<dbReference type="Pfam" id="PF00437">
    <property type="entry name" value="T2SSE"/>
    <property type="match status" value="1"/>
</dbReference>
<dbReference type="SUPFAM" id="SSF160246">
    <property type="entry name" value="EspE N-terminal domain-like"/>
    <property type="match status" value="1"/>
</dbReference>
<proteinExistence type="inferred from homology"/>
<dbReference type="EMBL" id="LCLJ01000013">
    <property type="protein sequence ID" value="KKU14992.1"/>
    <property type="molecule type" value="Genomic_DNA"/>
</dbReference>
<feature type="domain" description="AAA+ ATPase" evidence="4">
    <location>
        <begin position="313"/>
        <end position="434"/>
    </location>
</feature>
<dbReference type="InterPro" id="IPR003593">
    <property type="entry name" value="AAA+_ATPase"/>
</dbReference>
<dbReference type="AlphaFoldDB" id="A0A0G1N3U2"/>
<sequence>MLSLPTQQIKEMLVQAGVLDDATFDSIKIEADRKRQNVADLIISEGLINKEYFFNLLAKTLGFERINLGIQKIDERVMNLVSEDMARQRKIIVFNRGDDGAFDIAMENPTDLETIDFLSLRLKSKIKPFLATEEDLNRGYLLYHKRLTQDFKKVIEDGIQKSLRSKNKGDLNEAAKDVPIVALVDNLLEYALSSRASDVHFEALDDAILVRFRIDGVLHEIIKMPKEIHPAVVARMKILSGLRVDEHTHPQDGRFRHKISDTLVDIRVSVIPTFYGEKVEMRLLSAAQKPISLTELGMFENTIKVIEEGVKKTYGMVLLCGPTGCGKTTTLYSIMNILNRPEVNIVTIEDPIEYDMRYLNQTQVNMAAGITFASGLRSILRQDPNIIMVGEIRDHETADIAVQSALTGHLVLSSLHTNDAPTTVPRLMDMGVPPFLVSAVLNVICAQRLARKIHLDCIESYTPSEESLKALQSEFRSAEVNENVVKVPKVLYRGRGCPACNNTGFLGRLGIFEAMNITEEVRKLIISPEFNLDNLRKLAKKEGMTTMFEDGMRKVELGMTTVEEVLRVIRE</sequence>
<dbReference type="Gene3D" id="3.30.300.160">
    <property type="entry name" value="Type II secretion system, protein E, N-terminal domain"/>
    <property type="match status" value="1"/>
</dbReference>
<dbReference type="Gene3D" id="3.40.50.300">
    <property type="entry name" value="P-loop containing nucleotide triphosphate hydrolases"/>
    <property type="match status" value="1"/>
</dbReference>
<comment type="caution">
    <text evidence="5">The sequence shown here is derived from an EMBL/GenBank/DDBJ whole genome shotgun (WGS) entry which is preliminary data.</text>
</comment>
<dbReference type="PANTHER" id="PTHR30258:SF1">
    <property type="entry name" value="PROTEIN TRANSPORT PROTEIN HOFB HOMOLOG"/>
    <property type="match status" value="1"/>
</dbReference>
<evidence type="ECO:0000313" key="5">
    <source>
        <dbReference type="EMBL" id="KKU14992.1"/>
    </source>
</evidence>
<dbReference type="Gene3D" id="3.30.450.90">
    <property type="match status" value="1"/>
</dbReference>
<dbReference type="SUPFAM" id="SSF52540">
    <property type="entry name" value="P-loop containing nucleoside triphosphate hydrolases"/>
    <property type="match status" value="1"/>
</dbReference>
<protein>
    <submittedName>
        <fullName evidence="5">Type II secretion system protein E</fullName>
    </submittedName>
</protein>
<name>A0A0G1N3U2_9BACT</name>
<dbReference type="SMART" id="SM00382">
    <property type="entry name" value="AAA"/>
    <property type="match status" value="1"/>
</dbReference>
<accession>A0A0G1N3U2</accession>